<keyword evidence="4 6" id="KW-1133">Transmembrane helix</keyword>
<evidence type="ECO:0000256" key="6">
    <source>
        <dbReference type="SAM" id="Phobius"/>
    </source>
</evidence>
<dbReference type="EMBL" id="JBBPCC010000022">
    <property type="protein sequence ID" value="MEK8131606.1"/>
    <property type="molecule type" value="Genomic_DNA"/>
</dbReference>
<protein>
    <submittedName>
        <fullName evidence="8">MFS transporter</fullName>
    </submittedName>
</protein>
<proteinExistence type="predicted"/>
<feature type="transmembrane region" description="Helical" evidence="6">
    <location>
        <begin position="70"/>
        <end position="90"/>
    </location>
</feature>
<evidence type="ECO:0000313" key="8">
    <source>
        <dbReference type="EMBL" id="MEK8131606.1"/>
    </source>
</evidence>
<dbReference type="Pfam" id="PF07690">
    <property type="entry name" value="MFS_1"/>
    <property type="match status" value="1"/>
</dbReference>
<keyword evidence="3 6" id="KW-0812">Transmembrane</keyword>
<accession>A0ABU9DRV9</accession>
<evidence type="ECO:0000313" key="9">
    <source>
        <dbReference type="Proteomes" id="UP001469365"/>
    </source>
</evidence>
<dbReference type="InterPro" id="IPR036259">
    <property type="entry name" value="MFS_trans_sf"/>
</dbReference>
<dbReference type="PANTHER" id="PTHR23523">
    <property type="match status" value="1"/>
</dbReference>
<evidence type="ECO:0000256" key="2">
    <source>
        <dbReference type="ARBA" id="ARBA00022448"/>
    </source>
</evidence>
<keyword evidence="2" id="KW-0813">Transport</keyword>
<feature type="transmembrane region" description="Helical" evidence="6">
    <location>
        <begin position="324"/>
        <end position="346"/>
    </location>
</feature>
<feature type="transmembrane region" description="Helical" evidence="6">
    <location>
        <begin position="126"/>
        <end position="148"/>
    </location>
</feature>
<feature type="transmembrane region" description="Helical" evidence="6">
    <location>
        <begin position="33"/>
        <end position="58"/>
    </location>
</feature>
<keyword evidence="5 6" id="KW-0472">Membrane</keyword>
<keyword evidence="9" id="KW-1185">Reference proteome</keyword>
<name>A0ABU9DRV9_9BACL</name>
<feature type="transmembrane region" description="Helical" evidence="6">
    <location>
        <begin position="387"/>
        <end position="409"/>
    </location>
</feature>
<comment type="caution">
    <text evidence="8">The sequence shown here is derived from an EMBL/GenBank/DDBJ whole genome shotgun (WGS) entry which is preliminary data.</text>
</comment>
<dbReference type="SUPFAM" id="SSF103473">
    <property type="entry name" value="MFS general substrate transporter"/>
    <property type="match status" value="1"/>
</dbReference>
<feature type="domain" description="Major facilitator superfamily (MFS) profile" evidence="7">
    <location>
        <begin position="32"/>
        <end position="413"/>
    </location>
</feature>
<evidence type="ECO:0000259" key="7">
    <source>
        <dbReference type="PROSITE" id="PS50850"/>
    </source>
</evidence>
<gene>
    <name evidence="8" type="ORF">WMW72_27235</name>
</gene>
<dbReference type="Proteomes" id="UP001469365">
    <property type="component" value="Unassembled WGS sequence"/>
</dbReference>
<feature type="transmembrane region" description="Helical" evidence="6">
    <location>
        <begin position="102"/>
        <end position="120"/>
    </location>
</feature>
<dbReference type="InterPro" id="IPR052524">
    <property type="entry name" value="MFS_Cyanate_Porter"/>
</dbReference>
<sequence length="417" mass="44860">MSELEYIPRVASRPDQADAANERALSTDNKAESWLAIVALFMVSLNLRPAVTSIAPVLESIRRDLGMNGVAASLLVSIPVLCMGLLSPLSVRFGNRLGNEKVIVWSLVLLGGSTLLRILVHTEVLLFLSTLLAGIGIAIMGPLLSGFIKKHLSRSIQAMIALYSMALSLGAALGSSLSAPFQMQLHSWQTALSLWAILAIAAVPFWLGVLRRQTYAPTAAAALSRTSKLPWKNKKAWLLAVHFGLLAMVIYCLIGWLPLMLINAGDSALHAGLMLTVFAVIQIPSGLMLQMLLRRFPSRLTWLIAASSMQAIGLIFLFSSMLSWLAVLLCGFGSGVLFALSSLLPIEAASSPEEAASWAAMMQSVGYLMGAAGPILMGWVYDGMGQFRLGILGMILVSLMLVVIQLFIVPRREESAS</sequence>
<dbReference type="Gene3D" id="1.20.1250.20">
    <property type="entry name" value="MFS general substrate transporter like domains"/>
    <property type="match status" value="2"/>
</dbReference>
<feature type="transmembrane region" description="Helical" evidence="6">
    <location>
        <begin position="160"/>
        <end position="179"/>
    </location>
</feature>
<evidence type="ECO:0000256" key="3">
    <source>
        <dbReference type="ARBA" id="ARBA00022692"/>
    </source>
</evidence>
<dbReference type="PROSITE" id="PS50850">
    <property type="entry name" value="MFS"/>
    <property type="match status" value="1"/>
</dbReference>
<feature type="transmembrane region" description="Helical" evidence="6">
    <location>
        <begin position="191"/>
        <end position="210"/>
    </location>
</feature>
<evidence type="ECO:0000256" key="4">
    <source>
        <dbReference type="ARBA" id="ARBA00022989"/>
    </source>
</evidence>
<comment type="subcellular location">
    <subcellularLocation>
        <location evidence="1">Cell membrane</location>
        <topology evidence="1">Multi-pass membrane protein</topology>
    </subcellularLocation>
</comment>
<evidence type="ECO:0000256" key="1">
    <source>
        <dbReference type="ARBA" id="ARBA00004651"/>
    </source>
</evidence>
<feature type="transmembrane region" description="Helical" evidence="6">
    <location>
        <begin position="269"/>
        <end position="293"/>
    </location>
</feature>
<dbReference type="InterPro" id="IPR011701">
    <property type="entry name" value="MFS"/>
</dbReference>
<feature type="transmembrane region" description="Helical" evidence="6">
    <location>
        <begin position="236"/>
        <end position="257"/>
    </location>
</feature>
<dbReference type="InterPro" id="IPR020846">
    <property type="entry name" value="MFS_dom"/>
</dbReference>
<dbReference type="RefSeq" id="WP_341418740.1">
    <property type="nucleotide sequence ID" value="NZ_JBBPCC010000022.1"/>
</dbReference>
<organism evidence="8 9">
    <name type="scientific">Paenibacillus filicis</name>
    <dbReference type="NCBI Taxonomy" id="669464"/>
    <lineage>
        <taxon>Bacteria</taxon>
        <taxon>Bacillati</taxon>
        <taxon>Bacillota</taxon>
        <taxon>Bacilli</taxon>
        <taxon>Bacillales</taxon>
        <taxon>Paenibacillaceae</taxon>
        <taxon>Paenibacillus</taxon>
    </lineage>
</organism>
<dbReference type="PANTHER" id="PTHR23523:SF2">
    <property type="entry name" value="2-NITROIMIDAZOLE TRANSPORTER"/>
    <property type="match status" value="1"/>
</dbReference>
<feature type="transmembrane region" description="Helical" evidence="6">
    <location>
        <begin position="358"/>
        <end position="381"/>
    </location>
</feature>
<reference evidence="8 9" key="1">
    <citation type="submission" date="2024-04" db="EMBL/GenBank/DDBJ databases">
        <title>draft genome sequnece of Paenibacillus filicis.</title>
        <authorList>
            <person name="Kim D.-U."/>
        </authorList>
    </citation>
    <scope>NUCLEOTIDE SEQUENCE [LARGE SCALE GENOMIC DNA]</scope>
    <source>
        <strain evidence="8 9">KACC14197</strain>
    </source>
</reference>
<evidence type="ECO:0000256" key="5">
    <source>
        <dbReference type="ARBA" id="ARBA00023136"/>
    </source>
</evidence>